<accession>A0A7Y7M7P6</accession>
<comment type="caution">
    <text evidence="1">The sequence shown here is derived from an EMBL/GenBank/DDBJ whole genome shotgun (WGS) entry which is preliminary data.</text>
</comment>
<organism evidence="1 2">
    <name type="scientific">Nguyenibacter vanlangensis</name>
    <dbReference type="NCBI Taxonomy" id="1216886"/>
    <lineage>
        <taxon>Bacteria</taxon>
        <taxon>Pseudomonadati</taxon>
        <taxon>Pseudomonadota</taxon>
        <taxon>Alphaproteobacteria</taxon>
        <taxon>Acetobacterales</taxon>
        <taxon>Acetobacteraceae</taxon>
        <taxon>Nguyenibacter</taxon>
    </lineage>
</organism>
<proteinExistence type="predicted"/>
<dbReference type="Proteomes" id="UP000534870">
    <property type="component" value="Unassembled WGS sequence"/>
</dbReference>
<dbReference type="EMBL" id="JABXXP010000839">
    <property type="protein sequence ID" value="NVN13297.1"/>
    <property type="molecule type" value="Genomic_DNA"/>
</dbReference>
<sequence length="80" mass="7748">MTDLVAETRSLLAALGVAADALTSDSLASDSLVSDNLASDGLAGDPSAGGLPVRSPVTGQDIARVVTATPQAARDGIAAA</sequence>
<feature type="non-terminal residue" evidence="1">
    <location>
        <position position="80"/>
    </location>
</feature>
<protein>
    <submittedName>
        <fullName evidence="1">Uncharacterized protein</fullName>
    </submittedName>
</protein>
<reference evidence="1 2" key="1">
    <citation type="submission" date="2020-06" db="EMBL/GenBank/DDBJ databases">
        <title>Description of novel acetic acid bacteria.</title>
        <authorList>
            <person name="Sombolestani A."/>
        </authorList>
    </citation>
    <scope>NUCLEOTIDE SEQUENCE [LARGE SCALE GENOMIC DNA]</scope>
    <source>
        <strain evidence="1 2">LMG 31431</strain>
    </source>
</reference>
<evidence type="ECO:0000313" key="2">
    <source>
        <dbReference type="Proteomes" id="UP000534870"/>
    </source>
</evidence>
<evidence type="ECO:0000313" key="1">
    <source>
        <dbReference type="EMBL" id="NVN13297.1"/>
    </source>
</evidence>
<dbReference type="AlphaFoldDB" id="A0A7Y7M7P6"/>
<name>A0A7Y7M7P6_9PROT</name>
<gene>
    <name evidence="1" type="ORF">HUK84_19520</name>
</gene>